<dbReference type="PROSITE" id="PS00028">
    <property type="entry name" value="ZINC_FINGER_C2H2_1"/>
    <property type="match status" value="7"/>
</dbReference>
<keyword evidence="3 5" id="KW-0863">Zinc-finger</keyword>
<dbReference type="PROSITE" id="PS51915">
    <property type="entry name" value="ZAD"/>
    <property type="match status" value="1"/>
</dbReference>
<evidence type="ECO:0000256" key="1">
    <source>
        <dbReference type="ARBA" id="ARBA00022723"/>
    </source>
</evidence>
<name>A0A8B8IVI4_VANTA</name>
<dbReference type="PANTHER" id="PTHR24379">
    <property type="entry name" value="KRAB AND ZINC FINGER DOMAIN-CONTAINING"/>
    <property type="match status" value="1"/>
</dbReference>
<dbReference type="GO" id="GO:0005634">
    <property type="term" value="C:nucleus"/>
    <property type="evidence" value="ECO:0007669"/>
    <property type="project" value="UniProtKB-SubCell"/>
</dbReference>
<feature type="domain" description="ZAD" evidence="8">
    <location>
        <begin position="6"/>
        <end position="81"/>
    </location>
</feature>
<dbReference type="GO" id="GO:0008270">
    <property type="term" value="F:zinc ion binding"/>
    <property type="evidence" value="ECO:0007669"/>
    <property type="project" value="UniProtKB-UniRule"/>
</dbReference>
<sequence>MNSNKTVCRVCLKSEQNKYISLYEKYKHYLVFEYINAITSIEIKNRDGLPDKICESCFEQLQTAISFKEKCESSNIELQNYNLKDEILNNSGDIIKIKKEECKENEVKLEKVNSEEYFNYDDLSEDSADKPLTIILETYNVPKIKSIDQNFECDDCGDIFRSKCKLRVHWKKVHMPESLICENCKRTFKSYKALRVHKKKKTKSCVVATDSNVSIEGIGKTRVFVCKECNYKTSRIKDMSSHLVTHSGERPFQCNLCPNTYTQYSSLQGHKEGAHQDYLVEITCHFCGKYVRGRRNVYRHLKSHTEQKVSCTICKKVMNKMSYHTHMKRHSGIKSYTCEKCASTFYTSAELCNHKRWVHNKKENFFKCDLCDYKCAKAYNVKQHQSKHTDKNFPCTFCGRFYLSADKLASHERSHYDEKKYSCPQCHLKFYNRDSVRKHMKLKHSLTIITEQKPATVEVKKENEIVPQTQNDDLIIEIDAKPFD</sequence>
<dbReference type="Proteomes" id="UP001652626">
    <property type="component" value="Chromosome 5"/>
</dbReference>
<dbReference type="Pfam" id="PF07776">
    <property type="entry name" value="zf-AD"/>
    <property type="match status" value="1"/>
</dbReference>
<feature type="domain" description="C2H2-type" evidence="7">
    <location>
        <begin position="336"/>
        <end position="364"/>
    </location>
</feature>
<dbReference type="Gene3D" id="3.30.160.60">
    <property type="entry name" value="Classic Zinc Finger"/>
    <property type="match status" value="6"/>
</dbReference>
<evidence type="ECO:0000256" key="2">
    <source>
        <dbReference type="ARBA" id="ARBA00022737"/>
    </source>
</evidence>
<keyword evidence="2" id="KW-0677">Repeat</keyword>
<feature type="binding site" evidence="6">
    <location>
        <position position="11"/>
    </location>
    <ligand>
        <name>Zn(2+)</name>
        <dbReference type="ChEBI" id="CHEBI:29105"/>
    </ligand>
</feature>
<feature type="domain" description="C2H2-type" evidence="7">
    <location>
        <begin position="224"/>
        <end position="251"/>
    </location>
</feature>
<evidence type="ECO:0000313" key="9">
    <source>
        <dbReference type="Proteomes" id="UP001652626"/>
    </source>
</evidence>
<dbReference type="AlphaFoldDB" id="A0A8B8IVI4"/>
<dbReference type="SUPFAM" id="SSF57716">
    <property type="entry name" value="Glucocorticoid receptor-like (DNA-binding domain)"/>
    <property type="match status" value="1"/>
</dbReference>
<dbReference type="InterPro" id="IPR013087">
    <property type="entry name" value="Znf_C2H2_type"/>
</dbReference>
<evidence type="ECO:0000313" key="10">
    <source>
        <dbReference type="RefSeq" id="XP_026501159.2"/>
    </source>
</evidence>
<dbReference type="GeneID" id="113404473"/>
<reference evidence="10" key="1">
    <citation type="submission" date="2025-08" db="UniProtKB">
        <authorList>
            <consortium name="RefSeq"/>
        </authorList>
    </citation>
    <scope>IDENTIFICATION</scope>
    <source>
        <tissue evidence="10">Whole body</tissue>
    </source>
</reference>
<feature type="binding site" evidence="6">
    <location>
        <position position="8"/>
    </location>
    <ligand>
        <name>Zn(2+)</name>
        <dbReference type="ChEBI" id="CHEBI:29105"/>
    </ligand>
</feature>
<dbReference type="SMART" id="SM00868">
    <property type="entry name" value="zf-AD"/>
    <property type="match status" value="1"/>
</dbReference>
<protein>
    <submittedName>
        <fullName evidence="10">Zinc finger protein 678-like</fullName>
    </submittedName>
</protein>
<evidence type="ECO:0000256" key="3">
    <source>
        <dbReference type="ARBA" id="ARBA00022771"/>
    </source>
</evidence>
<feature type="domain" description="C2H2-type" evidence="7">
    <location>
        <begin position="252"/>
        <end position="275"/>
    </location>
</feature>
<dbReference type="InterPro" id="IPR036236">
    <property type="entry name" value="Znf_C2H2_sf"/>
</dbReference>
<dbReference type="RefSeq" id="XP_026501159.2">
    <property type="nucleotide sequence ID" value="XM_026645374.2"/>
</dbReference>
<evidence type="ECO:0000259" key="7">
    <source>
        <dbReference type="PROSITE" id="PS50157"/>
    </source>
</evidence>
<dbReference type="InterPro" id="IPR012934">
    <property type="entry name" value="Znf_AD"/>
</dbReference>
<dbReference type="OrthoDB" id="6105938at2759"/>
<dbReference type="PANTHER" id="PTHR24379:SF127">
    <property type="entry name" value="BLOODY FINGERS-RELATED"/>
    <property type="match status" value="1"/>
</dbReference>
<evidence type="ECO:0000256" key="4">
    <source>
        <dbReference type="ARBA" id="ARBA00022833"/>
    </source>
</evidence>
<dbReference type="PROSITE" id="PS50157">
    <property type="entry name" value="ZINC_FINGER_C2H2_2"/>
    <property type="match status" value="8"/>
</dbReference>
<feature type="domain" description="C2H2-type" evidence="7">
    <location>
        <begin position="421"/>
        <end position="445"/>
    </location>
</feature>
<feature type="binding site" evidence="6">
    <location>
        <position position="57"/>
    </location>
    <ligand>
        <name>Zn(2+)</name>
        <dbReference type="ChEBI" id="CHEBI:29105"/>
    </ligand>
</feature>
<dbReference type="Pfam" id="PF13894">
    <property type="entry name" value="zf-C2H2_4"/>
    <property type="match status" value="1"/>
</dbReference>
<evidence type="ECO:0000256" key="5">
    <source>
        <dbReference type="PROSITE-ProRule" id="PRU00042"/>
    </source>
</evidence>
<feature type="domain" description="C2H2-type" evidence="7">
    <location>
        <begin position="366"/>
        <end position="393"/>
    </location>
</feature>
<organism evidence="9 10">
    <name type="scientific">Vanessa tameamea</name>
    <name type="common">Kamehameha butterfly</name>
    <dbReference type="NCBI Taxonomy" id="334116"/>
    <lineage>
        <taxon>Eukaryota</taxon>
        <taxon>Metazoa</taxon>
        <taxon>Ecdysozoa</taxon>
        <taxon>Arthropoda</taxon>
        <taxon>Hexapoda</taxon>
        <taxon>Insecta</taxon>
        <taxon>Pterygota</taxon>
        <taxon>Neoptera</taxon>
        <taxon>Endopterygota</taxon>
        <taxon>Lepidoptera</taxon>
        <taxon>Glossata</taxon>
        <taxon>Ditrysia</taxon>
        <taxon>Papilionoidea</taxon>
        <taxon>Nymphalidae</taxon>
        <taxon>Nymphalinae</taxon>
        <taxon>Vanessa</taxon>
    </lineage>
</organism>
<keyword evidence="1 6" id="KW-0479">Metal-binding</keyword>
<evidence type="ECO:0000259" key="8">
    <source>
        <dbReference type="PROSITE" id="PS51915"/>
    </source>
</evidence>
<dbReference type="Pfam" id="PF00096">
    <property type="entry name" value="zf-C2H2"/>
    <property type="match status" value="1"/>
</dbReference>
<dbReference type="SUPFAM" id="SSF57667">
    <property type="entry name" value="beta-beta-alpha zinc fingers"/>
    <property type="match status" value="4"/>
</dbReference>
<feature type="domain" description="C2H2-type" evidence="7">
    <location>
        <begin position="282"/>
        <end position="309"/>
    </location>
</feature>
<dbReference type="SMART" id="SM00355">
    <property type="entry name" value="ZnF_C2H2"/>
    <property type="match status" value="10"/>
</dbReference>
<feature type="domain" description="C2H2-type" evidence="7">
    <location>
        <begin position="151"/>
        <end position="179"/>
    </location>
</feature>
<feature type="binding site" evidence="6">
    <location>
        <position position="54"/>
    </location>
    <ligand>
        <name>Zn(2+)</name>
        <dbReference type="ChEBI" id="CHEBI:29105"/>
    </ligand>
</feature>
<dbReference type="OMA" id="SAELCNH"/>
<evidence type="ECO:0000256" key="6">
    <source>
        <dbReference type="PROSITE-ProRule" id="PRU01263"/>
    </source>
</evidence>
<accession>A0A8B8IVI4</accession>
<keyword evidence="9" id="KW-1185">Reference proteome</keyword>
<gene>
    <name evidence="10" type="primary">LOC113404473</name>
</gene>
<feature type="domain" description="C2H2-type" evidence="7">
    <location>
        <begin position="393"/>
        <end position="420"/>
    </location>
</feature>
<dbReference type="Gene3D" id="3.40.1800.20">
    <property type="match status" value="1"/>
</dbReference>
<proteinExistence type="predicted"/>
<keyword evidence="4 6" id="KW-0862">Zinc</keyword>